<sequence length="272" mass="28326">MDGLKGLLASSFLVFPFLLLSNAQSAISGASSAFAAEPPAFLGALAAPAAEPSANQLVEFLTHPLIVTLLLTAAALGLMLEFFTPGLGIPGILGLSSLLVFFYGHFAAGYAGIGSIILLVIGLGLLFGEFLIPGGILGVLGITSILVSILLAGGDLVSTAISIFIALIAATAGMVIIVKFFGKRPHLFKRLILTDATDTESGYVSAVNRPELIGQVALTATALRPSGTIVLGEERIDAVSEGRFIDPKKQVKIIKVEGSRIVVRELEKQEEE</sequence>
<feature type="transmembrane region" description="Helical" evidence="5">
    <location>
        <begin position="60"/>
        <end position="80"/>
    </location>
</feature>
<feature type="transmembrane region" description="Helical" evidence="5">
    <location>
        <begin position="135"/>
        <end position="154"/>
    </location>
</feature>
<evidence type="ECO:0000259" key="7">
    <source>
        <dbReference type="Pfam" id="PF24961"/>
    </source>
</evidence>
<name>A0ABW4QKB3_9BACL</name>
<proteinExistence type="predicted"/>
<keyword evidence="9" id="KW-1185">Reference proteome</keyword>
<comment type="caution">
    <text evidence="8">The sequence shown here is derived from an EMBL/GenBank/DDBJ whole genome shotgun (WGS) entry which is preliminary data.</text>
</comment>
<dbReference type="InterPro" id="IPR056739">
    <property type="entry name" value="NfeD_membrane"/>
</dbReference>
<reference evidence="9" key="1">
    <citation type="journal article" date="2019" name="Int. J. Syst. Evol. Microbiol.">
        <title>The Global Catalogue of Microorganisms (GCM) 10K type strain sequencing project: providing services to taxonomists for standard genome sequencing and annotation.</title>
        <authorList>
            <consortium name="The Broad Institute Genomics Platform"/>
            <consortium name="The Broad Institute Genome Sequencing Center for Infectious Disease"/>
            <person name="Wu L."/>
            <person name="Ma J."/>
        </authorList>
    </citation>
    <scope>NUCLEOTIDE SEQUENCE [LARGE SCALE GENOMIC DNA]</scope>
    <source>
        <strain evidence="9">CGMCC 1.15475</strain>
    </source>
</reference>
<evidence type="ECO:0000256" key="2">
    <source>
        <dbReference type="ARBA" id="ARBA00022692"/>
    </source>
</evidence>
<dbReference type="Pfam" id="PF01957">
    <property type="entry name" value="NfeD"/>
    <property type="match status" value="1"/>
</dbReference>
<organism evidence="8 9">
    <name type="scientific">Planococcus chinensis</name>
    <dbReference type="NCBI Taxonomy" id="272917"/>
    <lineage>
        <taxon>Bacteria</taxon>
        <taxon>Bacillati</taxon>
        <taxon>Bacillota</taxon>
        <taxon>Bacilli</taxon>
        <taxon>Bacillales</taxon>
        <taxon>Caryophanaceae</taxon>
        <taxon>Planococcus</taxon>
    </lineage>
</organism>
<dbReference type="Proteomes" id="UP001597273">
    <property type="component" value="Unassembled WGS sequence"/>
</dbReference>
<dbReference type="Pfam" id="PF24961">
    <property type="entry name" value="NfeD_membrane"/>
    <property type="match status" value="1"/>
</dbReference>
<evidence type="ECO:0000256" key="4">
    <source>
        <dbReference type="ARBA" id="ARBA00023136"/>
    </source>
</evidence>
<dbReference type="RefSeq" id="WP_377340389.1">
    <property type="nucleotide sequence ID" value="NZ_JBHUFW010000011.1"/>
</dbReference>
<keyword evidence="3 5" id="KW-1133">Transmembrane helix</keyword>
<dbReference type="InterPro" id="IPR012340">
    <property type="entry name" value="NA-bd_OB-fold"/>
</dbReference>
<feature type="transmembrane region" description="Helical" evidence="5">
    <location>
        <begin position="110"/>
        <end position="128"/>
    </location>
</feature>
<keyword evidence="4 5" id="KW-0472">Membrane</keyword>
<dbReference type="InterPro" id="IPR002810">
    <property type="entry name" value="NfeD-like_C"/>
</dbReference>
<evidence type="ECO:0000256" key="1">
    <source>
        <dbReference type="ARBA" id="ARBA00004141"/>
    </source>
</evidence>
<dbReference type="InterPro" id="IPR052165">
    <property type="entry name" value="Membrane_assoc_protease"/>
</dbReference>
<evidence type="ECO:0000259" key="6">
    <source>
        <dbReference type="Pfam" id="PF01957"/>
    </source>
</evidence>
<dbReference type="EMBL" id="JBHUFW010000011">
    <property type="protein sequence ID" value="MFD1864040.1"/>
    <property type="molecule type" value="Genomic_DNA"/>
</dbReference>
<keyword evidence="2 5" id="KW-0812">Transmembrane</keyword>
<dbReference type="PANTHER" id="PTHR33507:SF3">
    <property type="entry name" value="INNER MEMBRANE PROTEIN YBBJ"/>
    <property type="match status" value="1"/>
</dbReference>
<evidence type="ECO:0000256" key="3">
    <source>
        <dbReference type="ARBA" id="ARBA00022989"/>
    </source>
</evidence>
<evidence type="ECO:0000313" key="8">
    <source>
        <dbReference type="EMBL" id="MFD1864040.1"/>
    </source>
</evidence>
<dbReference type="Gene3D" id="2.40.50.140">
    <property type="entry name" value="Nucleic acid-binding proteins"/>
    <property type="match status" value="1"/>
</dbReference>
<feature type="domain" description="NfeD integral membrane" evidence="7">
    <location>
        <begin position="66"/>
        <end position="179"/>
    </location>
</feature>
<dbReference type="PANTHER" id="PTHR33507">
    <property type="entry name" value="INNER MEMBRANE PROTEIN YBBJ"/>
    <property type="match status" value="1"/>
</dbReference>
<protein>
    <submittedName>
        <fullName evidence="8">NfeD family protein</fullName>
    </submittedName>
</protein>
<evidence type="ECO:0000313" key="9">
    <source>
        <dbReference type="Proteomes" id="UP001597273"/>
    </source>
</evidence>
<accession>A0ABW4QKB3</accession>
<evidence type="ECO:0000256" key="5">
    <source>
        <dbReference type="SAM" id="Phobius"/>
    </source>
</evidence>
<feature type="transmembrane region" description="Helical" evidence="5">
    <location>
        <begin position="160"/>
        <end position="181"/>
    </location>
</feature>
<feature type="domain" description="NfeD-like C-terminal" evidence="6">
    <location>
        <begin position="211"/>
        <end position="264"/>
    </location>
</feature>
<gene>
    <name evidence="8" type="ORF">ACFSDB_14110</name>
</gene>
<comment type="subcellular location">
    <subcellularLocation>
        <location evidence="1">Membrane</location>
        <topology evidence="1">Multi-pass membrane protein</topology>
    </subcellularLocation>
</comment>